<gene>
    <name evidence="1" type="ORF">OHU69_09205</name>
</gene>
<sequence>MTSVLPTYMARMDSDDPARALELLVPEFRFHIALPGREATGRSKDDFAAYIAGRNAVERVHKILRHSCDGDLETVYGMVIESGKAVGSFLSAAVVTPDGHMARYQSYFTTTYDLIDLPE</sequence>
<dbReference type="InterPro" id="IPR032710">
    <property type="entry name" value="NTF2-like_dom_sf"/>
</dbReference>
<proteinExistence type="predicted"/>
<evidence type="ECO:0000313" key="1">
    <source>
        <dbReference type="EMBL" id="WTS11231.1"/>
    </source>
</evidence>
<dbReference type="Gene3D" id="3.10.450.50">
    <property type="match status" value="1"/>
</dbReference>
<protein>
    <submittedName>
        <fullName evidence="1">Nuclear transport factor 2 family protein</fullName>
    </submittedName>
</protein>
<name>A0AAU1U078_9ACTN</name>
<reference evidence="1" key="1">
    <citation type="submission" date="2022-10" db="EMBL/GenBank/DDBJ databases">
        <title>The complete genomes of actinobacterial strains from the NBC collection.</title>
        <authorList>
            <person name="Joergensen T.S."/>
            <person name="Alvarez Arevalo M."/>
            <person name="Sterndorff E.B."/>
            <person name="Faurdal D."/>
            <person name="Vuksanovic O."/>
            <person name="Mourched A.-S."/>
            <person name="Charusanti P."/>
            <person name="Shaw S."/>
            <person name="Blin K."/>
            <person name="Weber T."/>
        </authorList>
    </citation>
    <scope>NUCLEOTIDE SEQUENCE</scope>
    <source>
        <strain evidence="1">NBC_00119</strain>
    </source>
</reference>
<dbReference type="AlphaFoldDB" id="A0AAU1U078"/>
<organism evidence="1">
    <name type="scientific">Streptomyces sp. NBC_00119</name>
    <dbReference type="NCBI Taxonomy" id="2975659"/>
    <lineage>
        <taxon>Bacteria</taxon>
        <taxon>Bacillati</taxon>
        <taxon>Actinomycetota</taxon>
        <taxon>Actinomycetes</taxon>
        <taxon>Kitasatosporales</taxon>
        <taxon>Streptomycetaceae</taxon>
        <taxon>Streptomyces</taxon>
    </lineage>
</organism>
<dbReference type="EMBL" id="CP108195">
    <property type="protein sequence ID" value="WTS11231.1"/>
    <property type="molecule type" value="Genomic_DNA"/>
</dbReference>
<accession>A0AAU1U078</accession>
<dbReference type="SUPFAM" id="SSF54427">
    <property type="entry name" value="NTF2-like"/>
    <property type="match status" value="1"/>
</dbReference>